<dbReference type="GO" id="GO:0016787">
    <property type="term" value="F:hydrolase activity"/>
    <property type="evidence" value="ECO:0007669"/>
    <property type="project" value="UniProtKB-KW"/>
</dbReference>
<dbReference type="InterPro" id="IPR011055">
    <property type="entry name" value="Dup_hybrid_motif"/>
</dbReference>
<evidence type="ECO:0000256" key="6">
    <source>
        <dbReference type="ARBA" id="ARBA00023049"/>
    </source>
</evidence>
<dbReference type="SUPFAM" id="SSF51261">
    <property type="entry name" value="Duplicated hybrid motif"/>
    <property type="match status" value="1"/>
</dbReference>
<keyword evidence="3" id="KW-0479">Metal-binding</keyword>
<evidence type="ECO:0000256" key="3">
    <source>
        <dbReference type="ARBA" id="ARBA00022723"/>
    </source>
</evidence>
<keyword evidence="11" id="KW-1185">Reference proteome</keyword>
<evidence type="ECO:0000256" key="5">
    <source>
        <dbReference type="ARBA" id="ARBA00022833"/>
    </source>
</evidence>
<evidence type="ECO:0000256" key="1">
    <source>
        <dbReference type="ARBA" id="ARBA00001947"/>
    </source>
</evidence>
<keyword evidence="8" id="KW-0732">Signal</keyword>
<dbReference type="Proteomes" id="UP001232156">
    <property type="component" value="Unassembled WGS sequence"/>
</dbReference>
<dbReference type="Gene3D" id="2.70.70.10">
    <property type="entry name" value="Glucose Permease (Domain IIA)"/>
    <property type="match status" value="1"/>
</dbReference>
<organism evidence="10 11">
    <name type="scientific">Yanghanlia caeni</name>
    <dbReference type="NCBI Taxonomy" id="3064283"/>
    <lineage>
        <taxon>Bacteria</taxon>
        <taxon>Pseudomonadati</taxon>
        <taxon>Pseudomonadota</taxon>
        <taxon>Betaproteobacteria</taxon>
        <taxon>Burkholderiales</taxon>
        <taxon>Alcaligenaceae</taxon>
        <taxon>Yanghanlia</taxon>
    </lineage>
</organism>
<dbReference type="InterPro" id="IPR016047">
    <property type="entry name" value="M23ase_b-sheet_dom"/>
</dbReference>
<feature type="coiled-coil region" evidence="7">
    <location>
        <begin position="129"/>
        <end position="156"/>
    </location>
</feature>
<keyword evidence="7" id="KW-0175">Coiled coil</keyword>
<dbReference type="RefSeq" id="WP_165279802.1">
    <property type="nucleotide sequence ID" value="NZ_JAUZQE010000028.1"/>
</dbReference>
<reference evidence="10 11" key="1">
    <citation type="submission" date="2023-08" db="EMBL/GenBank/DDBJ databases">
        <title>Alcaligenaceae gen. nov., a novel taxon isolated from the sludge of Yixing Pesticide Factory.</title>
        <authorList>
            <person name="Ruan L."/>
        </authorList>
    </citation>
    <scope>NUCLEOTIDE SEQUENCE [LARGE SCALE GENOMIC DNA]</scope>
    <source>
        <strain evidence="10 11">LG-2</strain>
    </source>
</reference>
<dbReference type="EC" id="3.4.24.-" evidence="10"/>
<dbReference type="PANTHER" id="PTHR21666:SF288">
    <property type="entry name" value="CELL DIVISION PROTEIN YTFB"/>
    <property type="match status" value="1"/>
</dbReference>
<evidence type="ECO:0000256" key="8">
    <source>
        <dbReference type="SAM" id="SignalP"/>
    </source>
</evidence>
<dbReference type="EMBL" id="JAUZQE010000028">
    <property type="protein sequence ID" value="MDR4126547.1"/>
    <property type="molecule type" value="Genomic_DNA"/>
</dbReference>
<dbReference type="CDD" id="cd12797">
    <property type="entry name" value="M23_peptidase"/>
    <property type="match status" value="1"/>
</dbReference>
<keyword evidence="2" id="KW-0645">Protease</keyword>
<feature type="signal peptide" evidence="8">
    <location>
        <begin position="1"/>
        <end position="34"/>
    </location>
</feature>
<evidence type="ECO:0000259" key="9">
    <source>
        <dbReference type="Pfam" id="PF01551"/>
    </source>
</evidence>
<sequence>MGSKSSHSTANALRRALICVAAGAAMAVSAVAGAWMQSHLDGGRTPASVTEGVGPADAHIDAGYIRENIGVLAAKVGDIRARMIAIEGLAERVADAAGVSYTDPEVHLGIEQLLTESGADDVASHAWTAESLGRELDGLERQLSAGREQLELLDAVLTRRTGTRESLPTFAPVEYPAVSSSYGWRRHPVTGRHALHEGLDFVAPRGAPIHAASGGIVTLARYVPGYGKMVEISHGNGVVTRYAHASSIAVKPGQLVSRGQQIARVGSTGRSTGNHLHFEVRVAGHPLDPSLFLEPWPQADSNEASTLAAAAASPADSVALALAPAIEEAASSGSQLR</sequence>
<keyword evidence="5" id="KW-0862">Zinc</keyword>
<feature type="domain" description="M23ase beta-sheet core" evidence="9">
    <location>
        <begin position="195"/>
        <end position="289"/>
    </location>
</feature>
<comment type="caution">
    <text evidence="10">The sequence shown here is derived from an EMBL/GenBank/DDBJ whole genome shotgun (WGS) entry which is preliminary data.</text>
</comment>
<dbReference type="PANTHER" id="PTHR21666">
    <property type="entry name" value="PEPTIDASE-RELATED"/>
    <property type="match status" value="1"/>
</dbReference>
<name>A0ABU1D8G9_9BURK</name>
<dbReference type="InterPro" id="IPR050570">
    <property type="entry name" value="Cell_wall_metabolism_enzyme"/>
</dbReference>
<comment type="cofactor">
    <cofactor evidence="1">
        <name>Zn(2+)</name>
        <dbReference type="ChEBI" id="CHEBI:29105"/>
    </cofactor>
</comment>
<evidence type="ECO:0000313" key="11">
    <source>
        <dbReference type="Proteomes" id="UP001232156"/>
    </source>
</evidence>
<feature type="chain" id="PRO_5045528989" evidence="8">
    <location>
        <begin position="35"/>
        <end position="337"/>
    </location>
</feature>
<evidence type="ECO:0000256" key="2">
    <source>
        <dbReference type="ARBA" id="ARBA00022670"/>
    </source>
</evidence>
<evidence type="ECO:0000256" key="7">
    <source>
        <dbReference type="SAM" id="Coils"/>
    </source>
</evidence>
<gene>
    <name evidence="10" type="ORF">Q8947_11205</name>
</gene>
<protein>
    <submittedName>
        <fullName evidence="10">M23 family metallopeptidase</fullName>
        <ecNumber evidence="10">3.4.24.-</ecNumber>
    </submittedName>
</protein>
<proteinExistence type="predicted"/>
<evidence type="ECO:0000313" key="10">
    <source>
        <dbReference type="EMBL" id="MDR4126547.1"/>
    </source>
</evidence>
<keyword evidence="6" id="KW-0482">Metalloprotease</keyword>
<keyword evidence="4 10" id="KW-0378">Hydrolase</keyword>
<accession>A0ABU1D8G9</accession>
<dbReference type="Pfam" id="PF01551">
    <property type="entry name" value="Peptidase_M23"/>
    <property type="match status" value="1"/>
</dbReference>
<evidence type="ECO:0000256" key="4">
    <source>
        <dbReference type="ARBA" id="ARBA00022801"/>
    </source>
</evidence>